<evidence type="ECO:0000256" key="3">
    <source>
        <dbReference type="ARBA" id="ARBA00012829"/>
    </source>
</evidence>
<keyword evidence="7" id="KW-0067">ATP-binding</keyword>
<dbReference type="Gene3D" id="3.30.720.200">
    <property type="match status" value="1"/>
</dbReference>
<dbReference type="FunFam" id="3.30.930.10:FF:000158">
    <property type="entry name" value="Glycyl-tRNA synthetase"/>
    <property type="match status" value="1"/>
</dbReference>
<gene>
    <name evidence="12" type="ORF">PSACC_03274</name>
</gene>
<dbReference type="InterPro" id="IPR002314">
    <property type="entry name" value="aa-tRNA-synt_IIb"/>
</dbReference>
<evidence type="ECO:0000313" key="13">
    <source>
        <dbReference type="Proteomes" id="UP000240830"/>
    </source>
</evidence>
<dbReference type="CDD" id="cd00858">
    <property type="entry name" value="GlyRS_anticodon"/>
    <property type="match status" value="1"/>
</dbReference>
<dbReference type="FunFam" id="3.40.50.800:FF:000004">
    <property type="entry name" value="Glycine--tRNA ligase 2"/>
    <property type="match status" value="1"/>
</dbReference>
<dbReference type="PROSITE" id="PS50862">
    <property type="entry name" value="AA_TRNA_LIGASE_II"/>
    <property type="match status" value="1"/>
</dbReference>
<keyword evidence="9 12" id="KW-0030">Aminoacyl-tRNA synthetase</keyword>
<proteinExistence type="inferred from homology"/>
<reference evidence="12 13" key="1">
    <citation type="submission" date="2016-10" db="EMBL/GenBank/DDBJ databases">
        <title>The genome of Paramicrosporidium saccamoebae is the missing link in understanding Cryptomycota and Microsporidia evolution.</title>
        <authorList>
            <person name="Quandt C.A."/>
            <person name="Beaudet D."/>
            <person name="Corsaro D."/>
            <person name="Michel R."/>
            <person name="Corradi N."/>
            <person name="James T."/>
        </authorList>
    </citation>
    <scope>NUCLEOTIDE SEQUENCE [LARGE SCALE GENOMIC DNA]</scope>
    <source>
        <strain evidence="12 13">KSL3</strain>
    </source>
</reference>
<evidence type="ECO:0000256" key="4">
    <source>
        <dbReference type="ARBA" id="ARBA00022490"/>
    </source>
</evidence>
<comment type="similarity">
    <text evidence="2">Belongs to the class-II aminoacyl-tRNA synthetase family.</text>
</comment>
<protein>
    <recommendedName>
        <fullName evidence="3">glycine--tRNA ligase</fullName>
        <ecNumber evidence="3">6.1.1.14</ecNumber>
    </recommendedName>
    <alternativeName>
        <fullName evidence="10">Diadenosine tetraphosphate synthetase</fullName>
    </alternativeName>
</protein>
<dbReference type="PANTHER" id="PTHR10745:SF0">
    <property type="entry name" value="GLYCINE--TRNA LIGASE"/>
    <property type="match status" value="1"/>
</dbReference>
<organism evidence="12 13">
    <name type="scientific">Paramicrosporidium saccamoebae</name>
    <dbReference type="NCBI Taxonomy" id="1246581"/>
    <lineage>
        <taxon>Eukaryota</taxon>
        <taxon>Fungi</taxon>
        <taxon>Fungi incertae sedis</taxon>
        <taxon>Cryptomycota</taxon>
        <taxon>Cryptomycota incertae sedis</taxon>
        <taxon>Paramicrosporidium</taxon>
    </lineage>
</organism>
<dbReference type="SUPFAM" id="SSF55681">
    <property type="entry name" value="Class II aaRS and biotin synthetases"/>
    <property type="match status" value="1"/>
</dbReference>
<accession>A0A2H9TGV6</accession>
<evidence type="ECO:0000256" key="9">
    <source>
        <dbReference type="ARBA" id="ARBA00023146"/>
    </source>
</evidence>
<dbReference type="NCBIfam" id="NF003211">
    <property type="entry name" value="PRK04173.1"/>
    <property type="match status" value="1"/>
</dbReference>
<keyword evidence="5" id="KW-0436">Ligase</keyword>
<dbReference type="FunFam" id="3.30.930.10:FF:000010">
    <property type="entry name" value="Glycyl-tRNA synthetase 1"/>
    <property type="match status" value="1"/>
</dbReference>
<evidence type="ECO:0000256" key="8">
    <source>
        <dbReference type="ARBA" id="ARBA00022917"/>
    </source>
</evidence>
<feature type="domain" description="Aminoacyl-transfer RNA synthetases class-II family profile" evidence="11">
    <location>
        <begin position="121"/>
        <end position="500"/>
    </location>
</feature>
<evidence type="ECO:0000313" key="12">
    <source>
        <dbReference type="EMBL" id="PJF16939.1"/>
    </source>
</evidence>
<dbReference type="Pfam" id="PF00587">
    <property type="entry name" value="tRNA-synt_2b"/>
    <property type="match status" value="1"/>
</dbReference>
<dbReference type="Pfam" id="PF03129">
    <property type="entry name" value="HGTP_anticodon"/>
    <property type="match status" value="1"/>
</dbReference>
<dbReference type="Gene3D" id="3.30.930.10">
    <property type="entry name" value="Bira Bifunctional Protein, Domain 2"/>
    <property type="match status" value="1"/>
</dbReference>
<evidence type="ECO:0000256" key="7">
    <source>
        <dbReference type="ARBA" id="ARBA00022840"/>
    </source>
</evidence>
<evidence type="ECO:0000256" key="5">
    <source>
        <dbReference type="ARBA" id="ARBA00022598"/>
    </source>
</evidence>
<dbReference type="PANTHER" id="PTHR10745">
    <property type="entry name" value="GLYCYL-TRNA SYNTHETASE/DNA POLYMERASE SUBUNIT GAMMA-2"/>
    <property type="match status" value="1"/>
</dbReference>
<dbReference type="GO" id="GO:0005739">
    <property type="term" value="C:mitochondrion"/>
    <property type="evidence" value="ECO:0007669"/>
    <property type="project" value="EnsemblFungi"/>
</dbReference>
<name>A0A2H9TGV6_9FUNG</name>
<dbReference type="GO" id="GO:0004820">
    <property type="term" value="F:glycine-tRNA ligase activity"/>
    <property type="evidence" value="ECO:0007669"/>
    <property type="project" value="UniProtKB-EC"/>
</dbReference>
<dbReference type="InterPro" id="IPR036621">
    <property type="entry name" value="Anticodon-bd_dom_sf"/>
</dbReference>
<evidence type="ECO:0000256" key="1">
    <source>
        <dbReference type="ARBA" id="ARBA00004496"/>
    </source>
</evidence>
<dbReference type="Gene3D" id="3.30.40.230">
    <property type="match status" value="1"/>
</dbReference>
<dbReference type="OrthoDB" id="57698at2759"/>
<keyword evidence="13" id="KW-1185">Reference proteome</keyword>
<dbReference type="InterPro" id="IPR002315">
    <property type="entry name" value="tRNA-synt_gly"/>
</dbReference>
<dbReference type="InterPro" id="IPR045864">
    <property type="entry name" value="aa-tRNA-synth_II/BPL/LPL"/>
</dbReference>
<keyword evidence="8" id="KW-0648">Protein biosynthesis</keyword>
<dbReference type="InterPro" id="IPR033731">
    <property type="entry name" value="GlyRS-like_core"/>
</dbReference>
<evidence type="ECO:0000259" key="11">
    <source>
        <dbReference type="PROSITE" id="PS50862"/>
    </source>
</evidence>
<comment type="subcellular location">
    <subcellularLocation>
        <location evidence="1">Cytoplasm</location>
    </subcellularLocation>
</comment>
<dbReference type="SUPFAM" id="SSF52954">
    <property type="entry name" value="Class II aaRS ABD-related"/>
    <property type="match status" value="1"/>
</dbReference>
<dbReference type="InterPro" id="IPR027031">
    <property type="entry name" value="Gly-tRNA_synthase/POLG2"/>
</dbReference>
<dbReference type="EMBL" id="MTSL01000201">
    <property type="protein sequence ID" value="PJF16939.1"/>
    <property type="molecule type" value="Genomic_DNA"/>
</dbReference>
<dbReference type="Gene3D" id="3.40.50.800">
    <property type="entry name" value="Anticodon-binding domain"/>
    <property type="match status" value="1"/>
</dbReference>
<dbReference type="PRINTS" id="PR01043">
    <property type="entry name" value="TRNASYNTHGLY"/>
</dbReference>
<evidence type="ECO:0000256" key="2">
    <source>
        <dbReference type="ARBA" id="ARBA00008226"/>
    </source>
</evidence>
<keyword evidence="4" id="KW-0963">Cytoplasm</keyword>
<dbReference type="STRING" id="1246581.A0A2H9TGV6"/>
<sequence length="617" mass="70196">MSSAPFSRARLEELLKKRFFYAPAFSIYGGVAGLYDYGPPGCALQANMLALWRSHFVLEENMLELDTTILTPHDVLKASGHVDRFTDFMVNDSKTGDFYRADHILEDRLEKRLKEAPEAEKKEIERILSQLDDYKEVQLQALMERFQVRSDLGNELTPVIPFNLMFGASIGPKGQIRGYLRPETAQGQFTNFKRLLECNYERMPFASAQIGKSFRNEISPRAGLLRVREFTMAEIEHYVHPEKKNHPRFSEVAHLVLPFLPSSLQMEGISKTLEMTIGEAVEKKVVDNETLGYFLGRTAMYLWKIGVNGDRLRFRQHLPNEMSHYASDCWDAEIQSSYGWVECVGCADRSAYDLTMHTQWTKEKLVVRERLPEPKIMQVKRLEVSKKDIGMAYKKDAKAIVDMLERLTLCEAEDLMAKTDSEGNTAVSVDGIESLVKLTPAMAKIVESVETVHVNEYTPNVIEPSFGIGRIMYSLLEHVFWTREGDEQRCVLSLPAAIAPLKVLVAPLSNHDDFTPFCRELVTLFRKLDLNCQVDDSSATIGRRYARSDEVGVPFAVTVDFQTVKDRTVTLRERDSTAQVRLSLDDVATTIASIVRGEREWTNIVEKHGLFVQQALN</sequence>
<dbReference type="GO" id="GO:0070150">
    <property type="term" value="P:mitochondrial glycyl-tRNA aminoacylation"/>
    <property type="evidence" value="ECO:0007669"/>
    <property type="project" value="EnsemblFungi"/>
</dbReference>
<dbReference type="Proteomes" id="UP000240830">
    <property type="component" value="Unassembled WGS sequence"/>
</dbReference>
<dbReference type="CDD" id="cd00774">
    <property type="entry name" value="GlyRS-like_core"/>
    <property type="match status" value="1"/>
</dbReference>
<evidence type="ECO:0000256" key="6">
    <source>
        <dbReference type="ARBA" id="ARBA00022741"/>
    </source>
</evidence>
<dbReference type="EC" id="6.1.1.14" evidence="3"/>
<comment type="caution">
    <text evidence="12">The sequence shown here is derived from an EMBL/GenBank/DDBJ whole genome shotgun (WGS) entry which is preliminary data.</text>
</comment>
<keyword evidence="6" id="KW-0547">Nucleotide-binding</keyword>
<dbReference type="NCBIfam" id="TIGR00389">
    <property type="entry name" value="glyS_dimeric"/>
    <property type="match status" value="1"/>
</dbReference>
<evidence type="ECO:0000256" key="10">
    <source>
        <dbReference type="ARBA" id="ARBA00030057"/>
    </source>
</evidence>
<dbReference type="InterPro" id="IPR004154">
    <property type="entry name" value="Anticodon-bd"/>
</dbReference>
<dbReference type="InterPro" id="IPR006195">
    <property type="entry name" value="aa-tRNA-synth_II"/>
</dbReference>
<dbReference type="GO" id="GO:0005524">
    <property type="term" value="F:ATP binding"/>
    <property type="evidence" value="ECO:0007669"/>
    <property type="project" value="UniProtKB-KW"/>
</dbReference>
<dbReference type="AlphaFoldDB" id="A0A2H9TGV6"/>